<dbReference type="EMBL" id="CAJEWN010000105">
    <property type="protein sequence ID" value="CAD2164771.1"/>
    <property type="molecule type" value="Genomic_DNA"/>
</dbReference>
<dbReference type="Proteomes" id="UP000580250">
    <property type="component" value="Unassembled WGS sequence"/>
</dbReference>
<evidence type="ECO:0000313" key="1">
    <source>
        <dbReference type="EMBL" id="CAD2164771.1"/>
    </source>
</evidence>
<name>A0A6V7USQ6_MELEN</name>
<evidence type="ECO:0000313" key="2">
    <source>
        <dbReference type="Proteomes" id="UP000580250"/>
    </source>
</evidence>
<organism evidence="1 2">
    <name type="scientific">Meloidogyne enterolobii</name>
    <name type="common">Root-knot nematode worm</name>
    <name type="synonym">Meloidogyne mayaguensis</name>
    <dbReference type="NCBI Taxonomy" id="390850"/>
    <lineage>
        <taxon>Eukaryota</taxon>
        <taxon>Metazoa</taxon>
        <taxon>Ecdysozoa</taxon>
        <taxon>Nematoda</taxon>
        <taxon>Chromadorea</taxon>
        <taxon>Rhabditida</taxon>
        <taxon>Tylenchina</taxon>
        <taxon>Tylenchomorpha</taxon>
        <taxon>Tylenchoidea</taxon>
        <taxon>Meloidogynidae</taxon>
        <taxon>Meloidogyninae</taxon>
        <taxon>Meloidogyne</taxon>
    </lineage>
</organism>
<dbReference type="AlphaFoldDB" id="A0A6V7USQ6"/>
<gene>
    <name evidence="1" type="ORF">MENT_LOCUS16763</name>
</gene>
<sequence>MFVAQVVGIAAKMDARTANVQIAIAPKIVEQLVVPINNLAVLSREGALIYS</sequence>
<comment type="caution">
    <text evidence="1">The sequence shown here is derived from an EMBL/GenBank/DDBJ whole genome shotgun (WGS) entry which is preliminary data.</text>
</comment>
<protein>
    <submittedName>
        <fullName evidence="1">Uncharacterized protein</fullName>
    </submittedName>
</protein>
<reference evidence="1 2" key="1">
    <citation type="submission" date="2020-08" db="EMBL/GenBank/DDBJ databases">
        <authorList>
            <person name="Koutsovoulos G."/>
            <person name="Danchin GJ E."/>
        </authorList>
    </citation>
    <scope>NUCLEOTIDE SEQUENCE [LARGE SCALE GENOMIC DNA]</scope>
</reference>
<accession>A0A6V7USQ6</accession>
<proteinExistence type="predicted"/>